<proteinExistence type="inferred from homology"/>
<dbReference type="EMBL" id="JBHUMF010000031">
    <property type="protein sequence ID" value="MFD2682722.1"/>
    <property type="molecule type" value="Genomic_DNA"/>
</dbReference>
<comment type="similarity">
    <text evidence="1">Belongs to the NAD(P)-dependent epimerase/dehydratase family.</text>
</comment>
<dbReference type="RefSeq" id="WP_377937355.1">
    <property type="nucleotide sequence ID" value="NZ_JBHUMF010000031.1"/>
</dbReference>
<dbReference type="Gene3D" id="3.40.50.720">
    <property type="entry name" value="NAD(P)-binding Rossmann-like Domain"/>
    <property type="match status" value="1"/>
</dbReference>
<evidence type="ECO:0000313" key="3">
    <source>
        <dbReference type="EMBL" id="MFD2682722.1"/>
    </source>
</evidence>
<accession>A0ABW5RVL0</accession>
<organism evidence="3 4">
    <name type="scientific">Bacillus seohaeanensis</name>
    <dbReference type="NCBI Taxonomy" id="284580"/>
    <lineage>
        <taxon>Bacteria</taxon>
        <taxon>Bacillati</taxon>
        <taxon>Bacillota</taxon>
        <taxon>Bacilli</taxon>
        <taxon>Bacillales</taxon>
        <taxon>Bacillaceae</taxon>
        <taxon>Bacillus</taxon>
    </lineage>
</organism>
<dbReference type="Proteomes" id="UP001597506">
    <property type="component" value="Unassembled WGS sequence"/>
</dbReference>
<dbReference type="Gene3D" id="3.90.25.10">
    <property type="entry name" value="UDP-galactose 4-epimerase, domain 1"/>
    <property type="match status" value="1"/>
</dbReference>
<protein>
    <submittedName>
        <fullName evidence="3">NAD-dependent epimerase/dehydratase family protein</fullName>
    </submittedName>
</protein>
<dbReference type="InterPro" id="IPR036291">
    <property type="entry name" value="NAD(P)-bd_dom_sf"/>
</dbReference>
<dbReference type="Pfam" id="PF01370">
    <property type="entry name" value="Epimerase"/>
    <property type="match status" value="1"/>
</dbReference>
<evidence type="ECO:0000256" key="1">
    <source>
        <dbReference type="ARBA" id="ARBA00007637"/>
    </source>
</evidence>
<reference evidence="4" key="1">
    <citation type="journal article" date="2019" name="Int. J. Syst. Evol. Microbiol.">
        <title>The Global Catalogue of Microorganisms (GCM) 10K type strain sequencing project: providing services to taxonomists for standard genome sequencing and annotation.</title>
        <authorList>
            <consortium name="The Broad Institute Genomics Platform"/>
            <consortium name="The Broad Institute Genome Sequencing Center for Infectious Disease"/>
            <person name="Wu L."/>
            <person name="Ma J."/>
        </authorList>
    </citation>
    <scope>NUCLEOTIDE SEQUENCE [LARGE SCALE GENOMIC DNA]</scope>
    <source>
        <strain evidence="4">KCTC 3913</strain>
    </source>
</reference>
<evidence type="ECO:0000259" key="2">
    <source>
        <dbReference type="Pfam" id="PF01370"/>
    </source>
</evidence>
<gene>
    <name evidence="3" type="ORF">ACFSUL_18440</name>
</gene>
<evidence type="ECO:0000313" key="4">
    <source>
        <dbReference type="Proteomes" id="UP001597506"/>
    </source>
</evidence>
<feature type="domain" description="NAD-dependent epimerase/dehydratase" evidence="2">
    <location>
        <begin position="4"/>
        <end position="227"/>
    </location>
</feature>
<sequence length="298" mass="33248">MKKILITGASGFTGLHACKHFSDSGYKVIGLVNSNKTKGDNIPIYKCDLMEQKQLDIIIEKIKPDYILHLAGENNVKKSWENPLHSFHVNVTGTLNLLESVRKFVPACRVLIVGSMIDFNPCNKMQANHPYGITKYFQSVLTQYWAGLFNIHALLAKPSNLVGPGRSSGVSSIFAQKIATIEKRRGMAELPIENIHAQRDFLDVRDAVKAYEVLLNKGEVQQTYEIGSGVSRSLMEVVTTLLVFSEAKVKCQTDPQAEPQTPFLVNTSEISELGWAPSIPFEQSMEDTLNYYRGVLEL</sequence>
<dbReference type="PANTHER" id="PTHR43000">
    <property type="entry name" value="DTDP-D-GLUCOSE 4,6-DEHYDRATASE-RELATED"/>
    <property type="match status" value="1"/>
</dbReference>
<dbReference type="SUPFAM" id="SSF51735">
    <property type="entry name" value="NAD(P)-binding Rossmann-fold domains"/>
    <property type="match status" value="1"/>
</dbReference>
<comment type="caution">
    <text evidence="3">The sequence shown here is derived from an EMBL/GenBank/DDBJ whole genome shotgun (WGS) entry which is preliminary data.</text>
</comment>
<keyword evidence="4" id="KW-1185">Reference proteome</keyword>
<name>A0ABW5RVL0_9BACI</name>
<dbReference type="InterPro" id="IPR001509">
    <property type="entry name" value="Epimerase_deHydtase"/>
</dbReference>